<dbReference type="RefSeq" id="WP_284293587.1">
    <property type="nucleotide sequence ID" value="NZ_BSUK01000001.1"/>
</dbReference>
<dbReference type="Pfam" id="PF13692">
    <property type="entry name" value="Glyco_trans_1_4"/>
    <property type="match status" value="1"/>
</dbReference>
<dbReference type="SUPFAM" id="SSF53756">
    <property type="entry name" value="UDP-Glycosyltransferase/glycogen phosphorylase"/>
    <property type="match status" value="1"/>
</dbReference>
<name>A0ABQ6I4J4_9MICO</name>
<keyword evidence="4" id="KW-1185">Reference proteome</keyword>
<dbReference type="PANTHER" id="PTHR12526">
    <property type="entry name" value="GLYCOSYLTRANSFERASE"/>
    <property type="match status" value="1"/>
</dbReference>
<evidence type="ECO:0000313" key="3">
    <source>
        <dbReference type="EMBL" id="GMA24893.1"/>
    </source>
</evidence>
<evidence type="ECO:0000256" key="2">
    <source>
        <dbReference type="ARBA" id="ARBA00022679"/>
    </source>
</evidence>
<reference evidence="4" key="1">
    <citation type="journal article" date="2019" name="Int. J. Syst. Evol. Microbiol.">
        <title>The Global Catalogue of Microorganisms (GCM) 10K type strain sequencing project: providing services to taxonomists for standard genome sequencing and annotation.</title>
        <authorList>
            <consortium name="The Broad Institute Genomics Platform"/>
            <consortium name="The Broad Institute Genome Sequencing Center for Infectious Disease"/>
            <person name="Wu L."/>
            <person name="Ma J."/>
        </authorList>
    </citation>
    <scope>NUCLEOTIDE SEQUENCE [LARGE SCALE GENOMIC DNA]</scope>
    <source>
        <strain evidence="4">NBRC 106348</strain>
    </source>
</reference>
<evidence type="ECO:0000256" key="1">
    <source>
        <dbReference type="ARBA" id="ARBA00022676"/>
    </source>
</evidence>
<dbReference type="PANTHER" id="PTHR12526:SF510">
    <property type="entry name" value="D-INOSITOL 3-PHOSPHATE GLYCOSYLTRANSFERASE"/>
    <property type="match status" value="1"/>
</dbReference>
<comment type="caution">
    <text evidence="3">The sequence shown here is derived from an EMBL/GenBank/DDBJ whole genome shotgun (WGS) entry which is preliminary data.</text>
</comment>
<evidence type="ECO:0000313" key="4">
    <source>
        <dbReference type="Proteomes" id="UP001157091"/>
    </source>
</evidence>
<gene>
    <name evidence="3" type="ORF">GCM10025864_26520</name>
</gene>
<dbReference type="Proteomes" id="UP001157091">
    <property type="component" value="Unassembled WGS sequence"/>
</dbReference>
<evidence type="ECO:0008006" key="5">
    <source>
        <dbReference type="Google" id="ProtNLM"/>
    </source>
</evidence>
<protein>
    <recommendedName>
        <fullName evidence="5">Glycosyltransferase</fullName>
    </recommendedName>
</protein>
<accession>A0ABQ6I4J4</accession>
<proteinExistence type="predicted"/>
<keyword evidence="2" id="KW-0808">Transferase</keyword>
<dbReference type="EMBL" id="BSUK01000001">
    <property type="protein sequence ID" value="GMA24893.1"/>
    <property type="molecule type" value="Genomic_DNA"/>
</dbReference>
<dbReference type="Gene3D" id="3.40.50.2000">
    <property type="entry name" value="Glycogen Phosphorylase B"/>
    <property type="match status" value="1"/>
</dbReference>
<sequence length="162" mass="16486">MVRTGRPDIRLTVVGGAGFAPNAPLTPYEKSLRRVAAPAEDRIRFVPFTARADVPRRLGAADVTVVPSTWPDPCPLTVLEGAASGAAVVASRIGGIPEIAGPAPGATLVRPGDVDELAGVLRGFAESPAALSRAQAAAAAYAQSHEASWDLALATLQGALDG</sequence>
<organism evidence="3 4">
    <name type="scientific">Luteimicrobium album</name>
    <dbReference type="NCBI Taxonomy" id="1054550"/>
    <lineage>
        <taxon>Bacteria</taxon>
        <taxon>Bacillati</taxon>
        <taxon>Actinomycetota</taxon>
        <taxon>Actinomycetes</taxon>
        <taxon>Micrococcales</taxon>
        <taxon>Luteimicrobium</taxon>
    </lineage>
</organism>
<keyword evidence="1" id="KW-0328">Glycosyltransferase</keyword>